<dbReference type="PANTHER" id="PTHR43163">
    <property type="entry name" value="DIPEPTIDE TRANSPORT SYSTEM PERMEASE PROTEIN DPPB-RELATED"/>
    <property type="match status" value="1"/>
</dbReference>
<dbReference type="InterPro" id="IPR035906">
    <property type="entry name" value="MetI-like_sf"/>
</dbReference>
<feature type="transmembrane region" description="Helical" evidence="9">
    <location>
        <begin position="174"/>
        <end position="193"/>
    </location>
</feature>
<keyword evidence="4" id="KW-0997">Cell inner membrane</keyword>
<keyword evidence="3" id="KW-1003">Cell membrane</keyword>
<keyword evidence="2 9" id="KW-0813">Transport</keyword>
<dbReference type="Proteomes" id="UP000044377">
    <property type="component" value="Unassembled WGS sequence"/>
</dbReference>
<dbReference type="AlphaFoldDB" id="A0A0G4JX31"/>
<evidence type="ECO:0000256" key="4">
    <source>
        <dbReference type="ARBA" id="ARBA00022519"/>
    </source>
</evidence>
<dbReference type="GO" id="GO:0055085">
    <property type="term" value="P:transmembrane transport"/>
    <property type="evidence" value="ECO:0007669"/>
    <property type="project" value="InterPro"/>
</dbReference>
<keyword evidence="12" id="KW-1185">Reference proteome</keyword>
<dbReference type="PANTHER" id="PTHR43163:SF6">
    <property type="entry name" value="DIPEPTIDE TRANSPORT SYSTEM PERMEASE PROTEIN DPPB-RELATED"/>
    <property type="match status" value="1"/>
</dbReference>
<feature type="transmembrane region" description="Helical" evidence="9">
    <location>
        <begin position="12"/>
        <end position="31"/>
    </location>
</feature>
<comment type="subcellular location">
    <subcellularLocation>
        <location evidence="1">Cell inner membrane</location>
        <topology evidence="1">Multi-pass membrane protein</topology>
    </subcellularLocation>
    <subcellularLocation>
        <location evidence="9">Cell membrane</location>
        <topology evidence="9">Multi-pass membrane protein</topology>
    </subcellularLocation>
</comment>
<feature type="transmembrane region" description="Helical" evidence="9">
    <location>
        <begin position="100"/>
        <end position="123"/>
    </location>
</feature>
<sequence>MAGFLIKRMLQAIFVVIAITLIVSFAIRLTGDPALMMFQGGGSMTEDDLARIRASLGTDQPFIVQYWHFLSGLISLDFGHSFSGGASVSRLIGDAVPATLLLAFISMAVSIALSIPLGIKAATARGKFVDQVIRILSLVGLSFPNFWLATMLVLLFAIVLGWLPPSGMSGVASYVMPALTMGVILTATNVRLVRTAMLETLQSQYIMVARAKGLSENKVLYKHALRNCAIPLITYFGLQFGGLLGGIVVIERVFNWPGLGSLAFDAVAARDYPVLQGVITVLSLMIVGINLLVDIAYGLVDPRIRTE</sequence>
<feature type="transmembrane region" description="Helical" evidence="9">
    <location>
        <begin position="135"/>
        <end position="162"/>
    </location>
</feature>
<evidence type="ECO:0000256" key="9">
    <source>
        <dbReference type="RuleBase" id="RU363032"/>
    </source>
</evidence>
<accession>A0A0G4JX31</accession>
<name>A0A0G4JX31_9GAMM</name>
<feature type="transmembrane region" description="Helical" evidence="9">
    <location>
        <begin position="232"/>
        <end position="254"/>
    </location>
</feature>
<keyword evidence="7 9" id="KW-0472">Membrane</keyword>
<evidence type="ECO:0000313" key="12">
    <source>
        <dbReference type="Proteomes" id="UP000044377"/>
    </source>
</evidence>
<dbReference type="STRING" id="1109412.BN1221_02954"/>
<feature type="domain" description="ABC transmembrane type-1" evidence="10">
    <location>
        <begin position="96"/>
        <end position="297"/>
    </location>
</feature>
<dbReference type="RefSeq" id="WP_048637923.1">
    <property type="nucleotide sequence ID" value="NZ_CGIG01000001.1"/>
</dbReference>
<evidence type="ECO:0000256" key="1">
    <source>
        <dbReference type="ARBA" id="ARBA00004429"/>
    </source>
</evidence>
<evidence type="ECO:0000256" key="2">
    <source>
        <dbReference type="ARBA" id="ARBA00022448"/>
    </source>
</evidence>
<evidence type="ECO:0000259" key="10">
    <source>
        <dbReference type="PROSITE" id="PS50928"/>
    </source>
</evidence>
<dbReference type="Pfam" id="PF00528">
    <property type="entry name" value="BPD_transp_1"/>
    <property type="match status" value="1"/>
</dbReference>
<dbReference type="PROSITE" id="PS50928">
    <property type="entry name" value="ABC_TM1"/>
    <property type="match status" value="1"/>
</dbReference>
<protein>
    <submittedName>
        <fullName evidence="11">Dipeptide transport system permease protein DppB (TC 3.A.1.5.2)</fullName>
    </submittedName>
</protein>
<dbReference type="Pfam" id="PF19300">
    <property type="entry name" value="BPD_transp_1_N"/>
    <property type="match status" value="1"/>
</dbReference>
<dbReference type="GO" id="GO:0005886">
    <property type="term" value="C:plasma membrane"/>
    <property type="evidence" value="ECO:0007669"/>
    <property type="project" value="UniProtKB-SubCell"/>
</dbReference>
<dbReference type="EMBL" id="CGIG01000001">
    <property type="protein sequence ID" value="CPR17976.1"/>
    <property type="molecule type" value="Genomic_DNA"/>
</dbReference>
<keyword evidence="5 9" id="KW-0812">Transmembrane</keyword>
<dbReference type="CDD" id="cd06261">
    <property type="entry name" value="TM_PBP2"/>
    <property type="match status" value="1"/>
</dbReference>
<evidence type="ECO:0000256" key="6">
    <source>
        <dbReference type="ARBA" id="ARBA00022989"/>
    </source>
</evidence>
<feature type="transmembrane region" description="Helical" evidence="9">
    <location>
        <begin position="274"/>
        <end position="300"/>
    </location>
</feature>
<keyword evidence="6 9" id="KW-1133">Transmembrane helix</keyword>
<evidence type="ECO:0000313" key="11">
    <source>
        <dbReference type="EMBL" id="CPR17976.1"/>
    </source>
</evidence>
<organism evidence="11 12">
    <name type="scientific">Brenneria goodwinii</name>
    <dbReference type="NCBI Taxonomy" id="1109412"/>
    <lineage>
        <taxon>Bacteria</taxon>
        <taxon>Pseudomonadati</taxon>
        <taxon>Pseudomonadota</taxon>
        <taxon>Gammaproteobacteria</taxon>
        <taxon>Enterobacterales</taxon>
        <taxon>Pectobacteriaceae</taxon>
        <taxon>Brenneria</taxon>
    </lineage>
</organism>
<gene>
    <name evidence="11" type="ORF">BN1221_02954</name>
</gene>
<dbReference type="Gene3D" id="1.10.3720.10">
    <property type="entry name" value="MetI-like"/>
    <property type="match status" value="1"/>
</dbReference>
<comment type="similarity">
    <text evidence="8">Belongs to the binding-protein-dependent transport system permease family. OppBC subfamily.</text>
</comment>
<evidence type="ECO:0000256" key="7">
    <source>
        <dbReference type="ARBA" id="ARBA00023136"/>
    </source>
</evidence>
<reference evidence="12" key="1">
    <citation type="submission" date="2015-01" db="EMBL/GenBank/DDBJ databases">
        <authorList>
            <person name="Paterson Steve"/>
        </authorList>
    </citation>
    <scope>NUCLEOTIDE SEQUENCE [LARGE SCALE GENOMIC DNA]</scope>
    <source>
        <strain evidence="12">OBR1</strain>
    </source>
</reference>
<dbReference type="SUPFAM" id="SSF161098">
    <property type="entry name" value="MetI-like"/>
    <property type="match status" value="1"/>
</dbReference>
<dbReference type="InterPro" id="IPR045621">
    <property type="entry name" value="BPD_transp_1_N"/>
</dbReference>
<proteinExistence type="inferred from homology"/>
<evidence type="ECO:0000256" key="3">
    <source>
        <dbReference type="ARBA" id="ARBA00022475"/>
    </source>
</evidence>
<evidence type="ECO:0000256" key="8">
    <source>
        <dbReference type="ARBA" id="ARBA00024202"/>
    </source>
</evidence>
<evidence type="ECO:0000256" key="5">
    <source>
        <dbReference type="ARBA" id="ARBA00022692"/>
    </source>
</evidence>
<dbReference type="InterPro" id="IPR000515">
    <property type="entry name" value="MetI-like"/>
</dbReference>
<dbReference type="OrthoDB" id="9805855at2"/>